<protein>
    <submittedName>
        <fullName evidence="1">Uncharacterized protein</fullName>
    </submittedName>
</protein>
<proteinExistence type="predicted"/>
<comment type="caution">
    <text evidence="1">The sequence shown here is derived from an EMBL/GenBank/DDBJ whole genome shotgun (WGS) entry which is preliminary data.</text>
</comment>
<dbReference type="EMBL" id="ABKX01000006">
    <property type="protein sequence ID" value="EDS91567.1"/>
    <property type="molecule type" value="Genomic_DNA"/>
</dbReference>
<accession>A0ABC9NN18</accession>
<evidence type="ECO:0000313" key="2">
    <source>
        <dbReference type="Proteomes" id="UP000003042"/>
    </source>
</evidence>
<name>A0ABC9NN18_ESCAT</name>
<evidence type="ECO:0000313" key="1">
    <source>
        <dbReference type="EMBL" id="EDS91567.1"/>
    </source>
</evidence>
<sequence>MHFFACLPETTPYNAPHIDTADVNHFTQIAGSVEEKNPEIRG</sequence>
<organism evidence="1 2">
    <name type="scientific">Escherichia albertii (strain TW07627)</name>
    <dbReference type="NCBI Taxonomy" id="502347"/>
    <lineage>
        <taxon>Bacteria</taxon>
        <taxon>Pseudomonadati</taxon>
        <taxon>Pseudomonadota</taxon>
        <taxon>Gammaproteobacteria</taxon>
        <taxon>Enterobacterales</taxon>
        <taxon>Enterobacteriaceae</taxon>
        <taxon>Escherichia</taxon>
    </lineage>
</organism>
<reference evidence="1 2" key="1">
    <citation type="submission" date="2008-02" db="EMBL/GenBank/DDBJ databases">
        <title>Annotation of Escherichia albertii TW07627.</title>
        <authorList>
            <person name="Sutton G."/>
            <person name="Whittam T.S."/>
            <person name="Sebastian Y."/>
        </authorList>
    </citation>
    <scope>NUCLEOTIDE SEQUENCE [LARGE SCALE GENOMIC DNA]</scope>
    <source>
        <strain evidence="1 2">TW07627</strain>
    </source>
</reference>
<gene>
    <name evidence="1" type="ORF">ESCAB7627_3058</name>
</gene>
<dbReference type="AlphaFoldDB" id="A0ABC9NN18"/>
<dbReference type="Proteomes" id="UP000003042">
    <property type="component" value="Unassembled WGS sequence"/>
</dbReference>